<evidence type="ECO:0000313" key="2">
    <source>
        <dbReference type="Proteomes" id="UP000553034"/>
    </source>
</evidence>
<evidence type="ECO:0000313" key="1">
    <source>
        <dbReference type="EMBL" id="MBB4119908.1"/>
    </source>
</evidence>
<comment type="caution">
    <text evidence="1">The sequence shown here is derived from an EMBL/GenBank/DDBJ whole genome shotgun (WGS) entry which is preliminary data.</text>
</comment>
<accession>A0A840EP50</accession>
<protein>
    <submittedName>
        <fullName evidence="1">Uncharacterized protein</fullName>
    </submittedName>
</protein>
<dbReference type="NCBIfam" id="NF038190">
    <property type="entry name" value="VI_Cas13b"/>
    <property type="match status" value="1"/>
</dbReference>
<dbReference type="RefSeq" id="WP_221403729.1">
    <property type="nucleotide sequence ID" value="NZ_JACIFO010000012.1"/>
</dbReference>
<name>A0A840EP50_9FLAO</name>
<dbReference type="EMBL" id="JACIFO010000012">
    <property type="protein sequence ID" value="MBB4119908.1"/>
    <property type="molecule type" value="Genomic_DNA"/>
</dbReference>
<reference evidence="1 2" key="1">
    <citation type="submission" date="2020-08" db="EMBL/GenBank/DDBJ databases">
        <title>Genomic Encyclopedia of Type Strains, Phase IV (KMG-IV): sequencing the most valuable type-strain genomes for metagenomic binning, comparative biology and taxonomic classification.</title>
        <authorList>
            <person name="Goeker M."/>
        </authorList>
    </citation>
    <scope>NUCLEOTIDE SEQUENCE [LARGE SCALE GENOMIC DNA]</scope>
    <source>
        <strain evidence="1 2">DSM 29568</strain>
    </source>
</reference>
<keyword evidence="2" id="KW-1185">Reference proteome</keyword>
<dbReference type="AlphaFoldDB" id="A0A840EP50"/>
<gene>
    <name evidence="1" type="ORF">GGR32_002220</name>
</gene>
<organism evidence="1 2">
    <name type="scientific">Mesonia hippocampi</name>
    <dbReference type="NCBI Taxonomy" id="1628250"/>
    <lineage>
        <taxon>Bacteria</taxon>
        <taxon>Pseudomonadati</taxon>
        <taxon>Bacteroidota</taxon>
        <taxon>Flavobacteriia</taxon>
        <taxon>Flavobacteriales</taxon>
        <taxon>Flavobacteriaceae</taxon>
        <taxon>Mesonia</taxon>
    </lineage>
</organism>
<sequence length="1135" mass="134923">MEASIQDMAKRIEYHYASIEDKHYFGGFLNLAQNNIDEIFTAFKERFGKEVFEFFKDNKAVSEYELGVKFLQQHLPVIRYLYLPLSHYKSLRYASHELISEQRYYFEKSLKTLICLIRDYRNFYTHHYHKPIEVFSENYELLDNLLLSVIRDVKKYRMKTDASKQLLKKGLLEELQQLKVLKIDELKKLKREGKKVNLSDEEAITSAILNDSFYHLLHGKDEINKYYSAIPSREVKPENNVTISESGLLFLMSIFLTKKQGEDLRSRVKGFKAKVVKNPDIPINKKNNSLKYMATHWVFGYLGYKGFKNRFRTSFTKDTLLAQIVDELSKVPDELYQVFSEDKKKEFLEDINEFIKEEGLGSSGEATVIHPVIRKRYKNKFTYFALRYLDEFVDFPSLRFQLHLGNYVHDKREKSIEGTQYVSDRIVKEKIKVFAKLSEASKYKKDYFSTAVINTEQGLELYPNPSYNFVGNNIPIHINFSEKYFPGKVKKVANQINGQNSVYKIKHTSEYREREDTKMNPSTFLKDFNYEKLAPIAMLSLNELPALLHLTLNHTPPEDIEKMIAQKIVERYEVLTGFKAGDKLPKGSITKKLLKAGDHEKVNIPKLLDAIFNEIGITNAKLQLVFENTKQVKDRKNKRKYIFNNKELGQEATWIADDLKRFMPKGSRLQWRGYHHSQLQKSLAFYDIQTKEAYKLLREFWDFRNESYIWNDNIKNAFEKRDFISFYTCYLKGRKELFENFIYQIKGYQKNNRLLNLFIKQQHIWNLFHRRLYMINTVDNQVQKLLVKPMQFPRGIFDSKPTYVKDKSIKEHPEYFAEWYVTWHQHQDYQKFYGWDRDYKNAYQASSQEKTEKRFIKVQESKIKKVQQQDVLLSKMASNIFNKLYLSEKAIPIELQLSNIYKTQQERKDEEAIARVQSQRISGDTSKNIIKSSSAWTLTVPYESENIKEPVVKLKELGKFKKFVNSKKVQTIFEYYPDKKWNKIALEDVLELKPNSYEVIRRDYLLKSIHDFEKFMIKKIPSLIKGDNNPNFKKYLATYLKYMNFISKEDEDWLNSRCKKDFDTDITQELKEKSDHIQKAFLLIVIRNKFSHNKLPIEVYFKEIYKRVANASKLNFNELYLEYTKQTILEFEKAN</sequence>
<proteinExistence type="predicted"/>
<dbReference type="Proteomes" id="UP000553034">
    <property type="component" value="Unassembled WGS sequence"/>
</dbReference>